<dbReference type="SUPFAM" id="SSF53218">
    <property type="entry name" value="Molybdenum cofactor biosynthesis proteins"/>
    <property type="match status" value="1"/>
</dbReference>
<dbReference type="PANTHER" id="PTHR10192">
    <property type="entry name" value="MOLYBDOPTERIN BIOSYNTHESIS PROTEIN"/>
    <property type="match status" value="1"/>
</dbReference>
<reference evidence="4 5" key="1">
    <citation type="journal article" date="2015" name="Genome Announc.">
        <title>Complete Genome Sequence of Methanosphaerula palustris E1-9CT, a Hydrogenotrophic Methanogen Isolated from a Minerotrophic Fen Peatland.</title>
        <authorList>
            <person name="Cadillo-Quiroz H."/>
            <person name="Browne P."/>
            <person name="Kyrpides N."/>
            <person name="Woyke T."/>
            <person name="Goodwin L."/>
            <person name="Detter C."/>
            <person name="Yavitt J.B."/>
            <person name="Zinder S.H."/>
        </authorList>
    </citation>
    <scope>NUCLEOTIDE SEQUENCE [LARGE SCALE GENOMIC DNA]</scope>
    <source>
        <strain evidence="5">ATCC BAA-1556 / DSM 19958 / E1-9c</strain>
    </source>
</reference>
<dbReference type="KEGG" id="mpl:Mpal_0205"/>
<dbReference type="Pfam" id="PF03453">
    <property type="entry name" value="MoeA_N"/>
    <property type="match status" value="1"/>
</dbReference>
<dbReference type="GO" id="GO:0061599">
    <property type="term" value="F:molybdopterin molybdotransferase activity"/>
    <property type="evidence" value="ECO:0007669"/>
    <property type="project" value="TreeGrafter"/>
</dbReference>
<dbReference type="SMART" id="SM00852">
    <property type="entry name" value="MoCF_biosynth"/>
    <property type="match status" value="1"/>
</dbReference>
<dbReference type="CDD" id="cd00887">
    <property type="entry name" value="MoeA"/>
    <property type="match status" value="1"/>
</dbReference>
<dbReference type="Pfam" id="PF00994">
    <property type="entry name" value="MoCF_biosynth"/>
    <property type="match status" value="1"/>
</dbReference>
<dbReference type="GO" id="GO:0006777">
    <property type="term" value="P:Mo-molybdopterin cofactor biosynthetic process"/>
    <property type="evidence" value="ECO:0007669"/>
    <property type="project" value="UniProtKB-KW"/>
</dbReference>
<evidence type="ECO:0000259" key="3">
    <source>
        <dbReference type="SMART" id="SM00852"/>
    </source>
</evidence>
<dbReference type="HOGENOM" id="CLU_010186_3_0_2"/>
<dbReference type="NCBIfam" id="TIGR00177">
    <property type="entry name" value="molyb_syn"/>
    <property type="match status" value="1"/>
</dbReference>
<comment type="pathway">
    <text evidence="1">Cofactor biosynthesis; molybdopterin biosynthesis.</text>
</comment>
<feature type="domain" description="MoaB/Mog" evidence="3">
    <location>
        <begin position="167"/>
        <end position="304"/>
    </location>
</feature>
<dbReference type="OrthoDB" id="31371at2157"/>
<dbReference type="SUPFAM" id="SSF63867">
    <property type="entry name" value="MoeA C-terminal domain-like"/>
    <property type="match status" value="1"/>
</dbReference>
<dbReference type="InterPro" id="IPR001453">
    <property type="entry name" value="MoaB/Mog_dom"/>
</dbReference>
<dbReference type="Gene3D" id="3.90.105.10">
    <property type="entry name" value="Molybdopterin biosynthesis moea protein, domain 2"/>
    <property type="match status" value="1"/>
</dbReference>
<dbReference type="GeneID" id="7270590"/>
<dbReference type="PROSITE" id="PS01079">
    <property type="entry name" value="MOCF_BIOSYNTHESIS_2"/>
    <property type="match status" value="1"/>
</dbReference>
<dbReference type="STRING" id="521011.Mpal_0205"/>
<sequence length="631" mass="66871">MKRYLDQVTLGQAIECMITSFPPPERTAQVPILQAKGMITTAPVYAGYTVPSADVAAMDGFAICSRETTGARDQVPISLSTAVPVNTGNPIPRGCDAVVMIEDCWLEDGRPHIRKGIAPGMNIRKKGEDLSGGELILPRDHLIRPTDIGVLAACGITEVEVKQISIGVIPTGSELIVSGTLPGPGQVVESNSILIEAMLGGRGVVCTRYPHIPDDPDLIKEKVTTALGVHDLVIVTGGSSAGTRDYCETALAELGEVLFHGVAIKPGKPALLAKIDDKPVIGLPGYPLAAHLVLRELVIPLLRTWGAVKPQAGQLCRVELGQNTVSDCGFDEFINLSIGRVSGRYVGLHQSRGASVQMSLVRSNGYLHIPASVEGYEAGSAVDAVVTAGMDEVERTLLIAGVHGEPLDLLGSAVKAWGGTLLPCFCRRENGIQGLLQRICHATMIDSPIPSQGPPRPMIRVPFGGQGLVTLHLAKLQVGIVSKEGLGIEDLAGRTIIEMPASSPEEEVFENALRRCRLANASAQIKTEEVMKHIGGIAQTVSDGLVDAGIGTSQSAAPFGLSFVPLGFISYDLLIDEDLSRDEPIASMIAAISSPEYREALERSGYITDFTGEIYHLPPCPGVGPSDEIPW</sequence>
<keyword evidence="5" id="KW-1185">Reference proteome</keyword>
<gene>
    <name evidence="4" type="ordered locus">Mpal_0205</name>
</gene>
<keyword evidence="2" id="KW-0501">Molybdenum cofactor biosynthesis</keyword>
<dbReference type="EMBL" id="CP001338">
    <property type="protein sequence ID" value="ACL15592.1"/>
    <property type="molecule type" value="Genomic_DNA"/>
</dbReference>
<dbReference type="SUPFAM" id="SSF63882">
    <property type="entry name" value="MoeA N-terminal region -like"/>
    <property type="match status" value="1"/>
</dbReference>
<protein>
    <submittedName>
        <fullName evidence="4">Molybdenum cofactor synthesis domain protein</fullName>
    </submittedName>
</protein>
<dbReference type="Pfam" id="PF03454">
    <property type="entry name" value="MoeA_C"/>
    <property type="match status" value="1"/>
</dbReference>
<dbReference type="Proteomes" id="UP000002457">
    <property type="component" value="Chromosome"/>
</dbReference>
<dbReference type="InterPro" id="IPR005111">
    <property type="entry name" value="MoeA_C_domain_IV"/>
</dbReference>
<evidence type="ECO:0000313" key="5">
    <source>
        <dbReference type="Proteomes" id="UP000002457"/>
    </source>
</evidence>
<dbReference type="Gene3D" id="3.40.980.10">
    <property type="entry name" value="MoaB/Mog-like domain"/>
    <property type="match status" value="1"/>
</dbReference>
<dbReference type="Gene3D" id="2.170.190.11">
    <property type="entry name" value="Molybdopterin biosynthesis moea protein, domain 3"/>
    <property type="match status" value="1"/>
</dbReference>
<dbReference type="Gene3D" id="2.40.340.10">
    <property type="entry name" value="MoeA, C-terminal, domain IV"/>
    <property type="match status" value="1"/>
</dbReference>
<dbReference type="GO" id="GO:0005829">
    <property type="term" value="C:cytosol"/>
    <property type="evidence" value="ECO:0007669"/>
    <property type="project" value="TreeGrafter"/>
</dbReference>
<dbReference type="InterPro" id="IPR005110">
    <property type="entry name" value="MoeA_linker/N"/>
</dbReference>
<dbReference type="eggNOG" id="arCOG00217">
    <property type="taxonomic scope" value="Archaea"/>
</dbReference>
<dbReference type="Pfam" id="PF12727">
    <property type="entry name" value="PBP_like"/>
    <property type="match status" value="1"/>
</dbReference>
<dbReference type="PANTHER" id="PTHR10192:SF16">
    <property type="entry name" value="MOLYBDOPTERIN MOLYBDENUMTRANSFERASE"/>
    <property type="match status" value="1"/>
</dbReference>
<accession>B8GJ19</accession>
<dbReference type="InterPro" id="IPR036688">
    <property type="entry name" value="MoeA_C_domain_IV_sf"/>
</dbReference>
<organism evidence="4 5">
    <name type="scientific">Methanosphaerula palustris (strain ATCC BAA-1556 / DSM 19958 / E1-9c)</name>
    <dbReference type="NCBI Taxonomy" id="521011"/>
    <lineage>
        <taxon>Archaea</taxon>
        <taxon>Methanobacteriati</taxon>
        <taxon>Methanobacteriota</taxon>
        <taxon>Stenosarchaea group</taxon>
        <taxon>Methanomicrobia</taxon>
        <taxon>Methanomicrobiales</taxon>
        <taxon>Methanoregulaceae</taxon>
        <taxon>Methanosphaerula</taxon>
    </lineage>
</organism>
<dbReference type="UniPathway" id="UPA00344"/>
<dbReference type="InterPro" id="IPR036135">
    <property type="entry name" value="MoeA_linker/N_sf"/>
</dbReference>
<evidence type="ECO:0000256" key="2">
    <source>
        <dbReference type="ARBA" id="ARBA00023150"/>
    </source>
</evidence>
<dbReference type="InterPro" id="IPR038987">
    <property type="entry name" value="MoeA-like"/>
</dbReference>
<proteinExistence type="predicted"/>
<name>B8GJ19_METPE</name>
<evidence type="ECO:0000313" key="4">
    <source>
        <dbReference type="EMBL" id="ACL15592.1"/>
    </source>
</evidence>
<dbReference type="InterPro" id="IPR024370">
    <property type="entry name" value="PBP_domain"/>
</dbReference>
<dbReference type="InterPro" id="IPR008284">
    <property type="entry name" value="MoCF_biosynth_CS"/>
</dbReference>
<dbReference type="RefSeq" id="WP_012616911.1">
    <property type="nucleotide sequence ID" value="NC_011832.1"/>
</dbReference>
<dbReference type="InterPro" id="IPR036425">
    <property type="entry name" value="MoaB/Mog-like_dom_sf"/>
</dbReference>
<evidence type="ECO:0000256" key="1">
    <source>
        <dbReference type="ARBA" id="ARBA00005046"/>
    </source>
</evidence>
<dbReference type="AlphaFoldDB" id="B8GJ19"/>